<evidence type="ECO:0000256" key="2">
    <source>
        <dbReference type="ARBA" id="ARBA00023239"/>
    </source>
</evidence>
<protein>
    <recommendedName>
        <fullName evidence="1">glutathione-specific gamma-glutamylcyclotransferase</fullName>
        <ecNumber evidence="1">4.3.2.7</ecNumber>
    </recommendedName>
</protein>
<gene>
    <name evidence="3" type="ORF">B9H00_12755</name>
</gene>
<evidence type="ECO:0000313" key="4">
    <source>
        <dbReference type="Proteomes" id="UP000194457"/>
    </source>
</evidence>
<dbReference type="EC" id="4.3.2.7" evidence="1"/>
<dbReference type="InterPro" id="IPR036568">
    <property type="entry name" value="GGCT-like_sf"/>
</dbReference>
<keyword evidence="2" id="KW-0456">Lyase</keyword>
<evidence type="ECO:0000256" key="1">
    <source>
        <dbReference type="ARBA" id="ARBA00012344"/>
    </source>
</evidence>
<name>A0A240UQQ2_9GAMM</name>
<dbReference type="GO" id="GO:0006751">
    <property type="term" value="P:glutathione catabolic process"/>
    <property type="evidence" value="ECO:0007669"/>
    <property type="project" value="InterPro"/>
</dbReference>
<reference evidence="3 4" key="1">
    <citation type="submission" date="2017-05" db="EMBL/GenBank/DDBJ databases">
        <authorList>
            <person name="Song R."/>
            <person name="Chenine A.L."/>
            <person name="Ruprecht R.M."/>
        </authorList>
    </citation>
    <scope>NUCLEOTIDE SEQUENCE [LARGE SCALE GENOMIC DNA]</scope>
    <source>
        <strain evidence="3">SW32</strain>
    </source>
</reference>
<evidence type="ECO:0000313" key="3">
    <source>
        <dbReference type="EMBL" id="ART63814.1"/>
    </source>
</evidence>
<dbReference type="Proteomes" id="UP000194457">
    <property type="component" value="Chromosome"/>
</dbReference>
<proteinExistence type="predicted"/>
<dbReference type="PANTHER" id="PTHR12192:SF2">
    <property type="entry name" value="GLUTATHIONE-SPECIFIC GAMMA-GLUTAMYLCYCLOTRANSFERASE 2"/>
    <property type="match status" value="1"/>
</dbReference>
<organism evidence="3 4">
    <name type="scientific">Kushneria marisflavi</name>
    <dbReference type="NCBI Taxonomy" id="157779"/>
    <lineage>
        <taxon>Bacteria</taxon>
        <taxon>Pseudomonadati</taxon>
        <taxon>Pseudomonadota</taxon>
        <taxon>Gammaproteobacteria</taxon>
        <taxon>Oceanospirillales</taxon>
        <taxon>Halomonadaceae</taxon>
        <taxon>Kushneria</taxon>
    </lineage>
</organism>
<dbReference type="AlphaFoldDB" id="A0A240UQQ2"/>
<dbReference type="SUPFAM" id="SSF110857">
    <property type="entry name" value="Gamma-glutamyl cyclotransferase-like"/>
    <property type="match status" value="1"/>
</dbReference>
<sequence length="270" mass="30890">MTGPCRYHHRCFRFQGPFTLGLCHDCHKRGRCMNEQPDDERPLAMTREVLEADRLRAHYEQHHPQEALLSNEAFRDSINEMLTHRPPCAEQIDGVYLFAYGSLVWNPCIEIEERRRVRLEGYHRDFCLNLEHGRGTPECPGLMLALVPGGDSEGMALRIREQHLEHELLLVWRREMLTGAYMPRWVTLATDEGELPGIAFIANPDHPRYLPGLSDADIVGRLSRATGVLGSCLEYLDNTVAGLRDLGIEDSYLGRLQRAVHACHRTARTR</sequence>
<dbReference type="GO" id="GO:0005737">
    <property type="term" value="C:cytoplasm"/>
    <property type="evidence" value="ECO:0007669"/>
    <property type="project" value="TreeGrafter"/>
</dbReference>
<dbReference type="InterPro" id="IPR006840">
    <property type="entry name" value="ChaC"/>
</dbReference>
<dbReference type="Gene3D" id="3.10.490.10">
    <property type="entry name" value="Gamma-glutamyl cyclotransferase-like"/>
    <property type="match status" value="1"/>
</dbReference>
<dbReference type="GO" id="GO:0061928">
    <property type="term" value="F:glutathione specific gamma-glutamylcyclotransferase activity"/>
    <property type="evidence" value="ECO:0007669"/>
    <property type="project" value="UniProtKB-EC"/>
</dbReference>
<dbReference type="InterPro" id="IPR013024">
    <property type="entry name" value="GGCT-like"/>
</dbReference>
<dbReference type="Pfam" id="PF04752">
    <property type="entry name" value="ChaC"/>
    <property type="match status" value="1"/>
</dbReference>
<dbReference type="PANTHER" id="PTHR12192">
    <property type="entry name" value="CATION TRANSPORT PROTEIN CHAC-RELATED"/>
    <property type="match status" value="1"/>
</dbReference>
<dbReference type="CDD" id="cd06661">
    <property type="entry name" value="GGCT_like"/>
    <property type="match status" value="1"/>
</dbReference>
<accession>A0A240UQQ2</accession>
<keyword evidence="4" id="KW-1185">Reference proteome</keyword>
<dbReference type="EMBL" id="CP021358">
    <property type="protein sequence ID" value="ART63814.1"/>
    <property type="molecule type" value="Genomic_DNA"/>
</dbReference>
<dbReference type="KEGG" id="kma:B9H00_12755"/>